<dbReference type="AlphaFoldDB" id="A0A939PPJ6"/>
<feature type="transmembrane region" description="Helical" evidence="1">
    <location>
        <begin position="141"/>
        <end position="159"/>
    </location>
</feature>
<feature type="transmembrane region" description="Helical" evidence="1">
    <location>
        <begin position="111"/>
        <end position="132"/>
    </location>
</feature>
<gene>
    <name evidence="2" type="ORF">J4573_52540</name>
</gene>
<feature type="transmembrane region" description="Helical" evidence="1">
    <location>
        <begin position="20"/>
        <end position="37"/>
    </location>
</feature>
<comment type="caution">
    <text evidence="2">The sequence shown here is derived from an EMBL/GenBank/DDBJ whole genome shotgun (WGS) entry which is preliminary data.</text>
</comment>
<evidence type="ECO:0008006" key="4">
    <source>
        <dbReference type="Google" id="ProtNLM"/>
    </source>
</evidence>
<keyword evidence="1" id="KW-0472">Membrane</keyword>
<keyword evidence="3" id="KW-1185">Reference proteome</keyword>
<proteinExistence type="predicted"/>
<keyword evidence="1" id="KW-1133">Transmembrane helix</keyword>
<sequence>MTTATAPAPTGVAPTLRRLYFVRFGFALVWAILLFPTASSINLATAALIVLYPAFDVAAAVVDVRSARATMADGRTNGSVQGFYVGLYVNIAISILAAVGLAVALTSGIPAVLRAWGAWAVVAGIVQLVVAVRRRGLGGQWAMIASGAISVLAGASFFAMASKAGASLTSVAGYAVLGGVFFLVSALRLGRNAGQTRQTRPLDLNRA</sequence>
<feature type="transmembrane region" description="Helical" evidence="1">
    <location>
        <begin position="83"/>
        <end position="105"/>
    </location>
</feature>
<keyword evidence="1" id="KW-0812">Transmembrane</keyword>
<accession>A0A939PPJ6</accession>
<protein>
    <recommendedName>
        <fullName evidence="4">DUF308 domain-containing protein</fullName>
    </recommendedName>
</protein>
<reference evidence="2" key="1">
    <citation type="submission" date="2021-03" db="EMBL/GenBank/DDBJ databases">
        <authorList>
            <person name="Kanchanasin P."/>
            <person name="Saeng-In P."/>
            <person name="Phongsopitanun W."/>
            <person name="Yuki M."/>
            <person name="Kudo T."/>
            <person name="Ohkuma M."/>
            <person name="Tanasupawat S."/>
        </authorList>
    </citation>
    <scope>NUCLEOTIDE SEQUENCE</scope>
    <source>
        <strain evidence="2">GKU 128</strain>
    </source>
</reference>
<dbReference type="Proteomes" id="UP000669179">
    <property type="component" value="Unassembled WGS sequence"/>
</dbReference>
<dbReference type="EMBL" id="JAGEOJ010000042">
    <property type="protein sequence ID" value="MBO2455788.1"/>
    <property type="molecule type" value="Genomic_DNA"/>
</dbReference>
<organism evidence="2 3">
    <name type="scientific">Actinomadura barringtoniae</name>
    <dbReference type="NCBI Taxonomy" id="1427535"/>
    <lineage>
        <taxon>Bacteria</taxon>
        <taxon>Bacillati</taxon>
        <taxon>Actinomycetota</taxon>
        <taxon>Actinomycetes</taxon>
        <taxon>Streptosporangiales</taxon>
        <taxon>Thermomonosporaceae</taxon>
        <taxon>Actinomadura</taxon>
    </lineage>
</organism>
<evidence type="ECO:0000313" key="3">
    <source>
        <dbReference type="Proteomes" id="UP000669179"/>
    </source>
</evidence>
<dbReference type="RefSeq" id="WP_208264028.1">
    <property type="nucleotide sequence ID" value="NZ_JAGEOJ010000042.1"/>
</dbReference>
<name>A0A939PPJ6_9ACTN</name>
<feature type="transmembrane region" description="Helical" evidence="1">
    <location>
        <begin position="43"/>
        <end position="62"/>
    </location>
</feature>
<evidence type="ECO:0000313" key="2">
    <source>
        <dbReference type="EMBL" id="MBO2455788.1"/>
    </source>
</evidence>
<feature type="transmembrane region" description="Helical" evidence="1">
    <location>
        <begin position="171"/>
        <end position="190"/>
    </location>
</feature>
<evidence type="ECO:0000256" key="1">
    <source>
        <dbReference type="SAM" id="Phobius"/>
    </source>
</evidence>